<name>A0ABU5H5Y3_9BACT</name>
<organism evidence="2 3">
    <name type="scientific">Hyalangium rubrum</name>
    <dbReference type="NCBI Taxonomy" id="3103134"/>
    <lineage>
        <taxon>Bacteria</taxon>
        <taxon>Pseudomonadati</taxon>
        <taxon>Myxococcota</taxon>
        <taxon>Myxococcia</taxon>
        <taxon>Myxococcales</taxon>
        <taxon>Cystobacterineae</taxon>
        <taxon>Archangiaceae</taxon>
        <taxon>Hyalangium</taxon>
    </lineage>
</organism>
<evidence type="ECO:0000313" key="2">
    <source>
        <dbReference type="EMBL" id="MDY7228891.1"/>
    </source>
</evidence>
<reference evidence="2 3" key="1">
    <citation type="submission" date="2023-12" db="EMBL/GenBank/DDBJ databases">
        <title>the genome sequence of Hyalangium sp. s54d21.</title>
        <authorList>
            <person name="Zhang X."/>
        </authorList>
    </citation>
    <scope>NUCLEOTIDE SEQUENCE [LARGE SCALE GENOMIC DNA]</scope>
    <source>
        <strain evidence="3">s54d21</strain>
    </source>
</reference>
<dbReference type="EC" id="1.11.1.-" evidence="2"/>
<dbReference type="InterPro" id="IPR052559">
    <property type="entry name" value="V-haloperoxidase"/>
</dbReference>
<dbReference type="GO" id="GO:0004601">
    <property type="term" value="F:peroxidase activity"/>
    <property type="evidence" value="ECO:0007669"/>
    <property type="project" value="UniProtKB-KW"/>
</dbReference>
<keyword evidence="2" id="KW-0560">Oxidoreductase</keyword>
<dbReference type="RefSeq" id="WP_321547618.1">
    <property type="nucleotide sequence ID" value="NZ_JAXIVS010000007.1"/>
</dbReference>
<dbReference type="EMBL" id="JAXIVS010000007">
    <property type="protein sequence ID" value="MDY7228891.1"/>
    <property type="molecule type" value="Genomic_DNA"/>
</dbReference>
<dbReference type="SUPFAM" id="SSF48317">
    <property type="entry name" value="Acid phosphatase/Vanadium-dependent haloperoxidase"/>
    <property type="match status" value="1"/>
</dbReference>
<dbReference type="InterPro" id="IPR036938">
    <property type="entry name" value="PAP2/HPO_sf"/>
</dbReference>
<dbReference type="InterPro" id="IPR016119">
    <property type="entry name" value="Br/Cl_peroxidase_C"/>
</dbReference>
<gene>
    <name evidence="2" type="ORF">SYV04_20905</name>
</gene>
<accession>A0ABU5H5Y3</accession>
<keyword evidence="2" id="KW-0575">Peroxidase</keyword>
<protein>
    <submittedName>
        <fullName evidence="2">Vanadium-dependent haloperoxidase</fullName>
        <ecNumber evidence="2">1.11.1.-</ecNumber>
    </submittedName>
</protein>
<dbReference type="Gene3D" id="1.10.606.10">
    <property type="entry name" value="Vanadium-containing Chloroperoxidase, domain 2"/>
    <property type="match status" value="1"/>
</dbReference>
<feature type="region of interest" description="Disordered" evidence="1">
    <location>
        <begin position="1"/>
        <end position="48"/>
    </location>
</feature>
<dbReference type="Proteomes" id="UP001291309">
    <property type="component" value="Unassembled WGS sequence"/>
</dbReference>
<evidence type="ECO:0000313" key="3">
    <source>
        <dbReference type="Proteomes" id="UP001291309"/>
    </source>
</evidence>
<keyword evidence="3" id="KW-1185">Reference proteome</keyword>
<sequence>MTGTALFPLTPETRRQEVRRRREQALSLSLSHPLPEHRGNGEEASFSSYSKGLPHNARGEVEPNAFEKLHHALRTGRPSDFENIPLGAPGGRRLTNPQAGLAYELEGADAQAVTLAPAPRFDSPQTTAEMIELYWMALLRDVPFVDFDRHADVAAAARELEKHREHLGRLPPGVTLTPRTVFRGSTVGAMMGPPISQFLLREIPYGSLRMAQLQQTVVPGGDYLTDFCTWLAIQEGNSPAQEPAFDRTRRYIRDMRDMAHYVHRDTLYQAYLNAALILLSQQEQAVGAGNPYRRSRNQEGFGTLGSPHILSLVSEVATRALKAVWFQKWFVHRRLRPEEFGGRVEVLRLGLARYPVHPALLSSEALQRILSRFGSSLLPQVFPEGCPTHPAYGAGHATVAGACVTVLKAWFDGGQPLRGPVQMANAQGDALIDYTGADAGQLTLGGELDKLAANMALGRNMAGVHWRTDYSESLRLGEQIALRVLQEQSILYNEPLAFTVKTFDGKTVKVRAGALLVD</sequence>
<proteinExistence type="predicted"/>
<dbReference type="PANTHER" id="PTHR34599">
    <property type="entry name" value="PEROXIDASE-RELATED"/>
    <property type="match status" value="1"/>
</dbReference>
<evidence type="ECO:0000256" key="1">
    <source>
        <dbReference type="SAM" id="MobiDB-lite"/>
    </source>
</evidence>
<dbReference type="CDD" id="cd03398">
    <property type="entry name" value="PAP2_haloperoxidase"/>
    <property type="match status" value="1"/>
</dbReference>
<comment type="caution">
    <text evidence="2">The sequence shown here is derived from an EMBL/GenBank/DDBJ whole genome shotgun (WGS) entry which is preliminary data.</text>
</comment>
<dbReference type="PANTHER" id="PTHR34599:SF1">
    <property type="entry name" value="PHOSPHATIDIC ACID PHOSPHATASE TYPE 2_HALOPEROXIDASE DOMAIN-CONTAINING PROTEIN"/>
    <property type="match status" value="1"/>
</dbReference>